<proteinExistence type="inferred from homology"/>
<dbReference type="EMBL" id="JAHKNI010000001">
    <property type="protein sequence ID" value="MBU3060927.1"/>
    <property type="molecule type" value="Genomic_DNA"/>
</dbReference>
<organism evidence="2 3">
    <name type="scientific">Nocardia albiluteola</name>
    <dbReference type="NCBI Taxonomy" id="2842303"/>
    <lineage>
        <taxon>Bacteria</taxon>
        <taxon>Bacillati</taxon>
        <taxon>Actinomycetota</taxon>
        <taxon>Actinomycetes</taxon>
        <taxon>Mycobacteriales</taxon>
        <taxon>Nocardiaceae</taxon>
        <taxon>Nocardia</taxon>
    </lineage>
</organism>
<dbReference type="Gene3D" id="1.10.287.1060">
    <property type="entry name" value="ESAT-6-like"/>
    <property type="match status" value="1"/>
</dbReference>
<evidence type="ECO:0000256" key="1">
    <source>
        <dbReference type="RuleBase" id="RU362001"/>
    </source>
</evidence>
<accession>A0ABS6ASC7</accession>
<gene>
    <name evidence="2" type="ORF">KO481_05240</name>
</gene>
<protein>
    <recommendedName>
        <fullName evidence="1">ESAT-6-like protein</fullName>
    </recommendedName>
</protein>
<sequence length="99" mass="10698">MSSGYTVDLEQLDNIVTRLSSLVGFITEHLDTLDQKAASVHAGSWSGAAAAAHEIAHREWSTAAREFVQGVDDMTTAARSAHTSYTAAVDSNTRMMSRR</sequence>
<reference evidence="2 3" key="1">
    <citation type="submission" date="2021-06" db="EMBL/GenBank/DDBJ databases">
        <title>Actinomycetes sequencing.</title>
        <authorList>
            <person name="Shan Q."/>
        </authorList>
    </citation>
    <scope>NUCLEOTIDE SEQUENCE [LARGE SCALE GENOMIC DNA]</scope>
    <source>
        <strain evidence="2 3">NEAU-G5</strain>
    </source>
</reference>
<evidence type="ECO:0000313" key="3">
    <source>
        <dbReference type="Proteomes" id="UP000733379"/>
    </source>
</evidence>
<comment type="caution">
    <text evidence="2">The sequence shown here is derived from an EMBL/GenBank/DDBJ whole genome shotgun (WGS) entry which is preliminary data.</text>
</comment>
<dbReference type="Pfam" id="PF06013">
    <property type="entry name" value="WXG100"/>
    <property type="match status" value="1"/>
</dbReference>
<keyword evidence="3" id="KW-1185">Reference proteome</keyword>
<comment type="similarity">
    <text evidence="1">Belongs to the WXG100 family.</text>
</comment>
<dbReference type="InterPro" id="IPR036689">
    <property type="entry name" value="ESAT-6-like_sf"/>
</dbReference>
<dbReference type="SUPFAM" id="SSF140453">
    <property type="entry name" value="EsxAB dimer-like"/>
    <property type="match status" value="1"/>
</dbReference>
<dbReference type="Proteomes" id="UP000733379">
    <property type="component" value="Unassembled WGS sequence"/>
</dbReference>
<name>A0ABS6ASC7_9NOCA</name>
<dbReference type="InterPro" id="IPR010310">
    <property type="entry name" value="T7SS_ESAT-6-like"/>
</dbReference>
<evidence type="ECO:0000313" key="2">
    <source>
        <dbReference type="EMBL" id="MBU3060927.1"/>
    </source>
</evidence>
<dbReference type="RefSeq" id="WP_215915704.1">
    <property type="nucleotide sequence ID" value="NZ_JAHKNI010000001.1"/>
</dbReference>
<dbReference type="NCBIfam" id="TIGR03930">
    <property type="entry name" value="WXG100_ESAT6"/>
    <property type="match status" value="1"/>
</dbReference>